<evidence type="ECO:0000259" key="6">
    <source>
        <dbReference type="PROSITE" id="PS50893"/>
    </source>
</evidence>
<feature type="domain" description="ABC transporter" evidence="6">
    <location>
        <begin position="23"/>
        <end position="260"/>
    </location>
</feature>
<evidence type="ECO:0000256" key="3">
    <source>
        <dbReference type="ARBA" id="ARBA00022741"/>
    </source>
</evidence>
<dbReference type="InterPro" id="IPR003593">
    <property type="entry name" value="AAA+_ATPase"/>
</dbReference>
<keyword evidence="3" id="KW-0547">Nucleotide-binding</keyword>
<organism evidence="7 8">
    <name type="scientific">Tersicoccus solisilvae</name>
    <dbReference type="NCBI Taxonomy" id="1882339"/>
    <lineage>
        <taxon>Bacteria</taxon>
        <taxon>Bacillati</taxon>
        <taxon>Actinomycetota</taxon>
        <taxon>Actinomycetes</taxon>
        <taxon>Micrococcales</taxon>
        <taxon>Micrococcaceae</taxon>
        <taxon>Tersicoccus</taxon>
    </lineage>
</organism>
<keyword evidence="4" id="KW-0067">ATP-binding</keyword>
<dbReference type="Gene3D" id="3.40.50.300">
    <property type="entry name" value="P-loop containing nucleotide triphosphate hydrolases"/>
    <property type="match status" value="1"/>
</dbReference>
<dbReference type="InterPro" id="IPR046342">
    <property type="entry name" value="CBS_dom_sf"/>
</dbReference>
<dbReference type="Pfam" id="PF00005">
    <property type="entry name" value="ABC_tran"/>
    <property type="match status" value="1"/>
</dbReference>
<dbReference type="EMBL" id="BMJI01000001">
    <property type="protein sequence ID" value="GGC77884.1"/>
    <property type="molecule type" value="Genomic_DNA"/>
</dbReference>
<name>A0ABQ1NMC3_9MICC</name>
<dbReference type="PROSITE" id="PS50893">
    <property type="entry name" value="ABC_TRANSPORTER_2"/>
    <property type="match status" value="1"/>
</dbReference>
<keyword evidence="8" id="KW-1185">Reference proteome</keyword>
<evidence type="ECO:0000256" key="5">
    <source>
        <dbReference type="SAM" id="MobiDB-lite"/>
    </source>
</evidence>
<protein>
    <submittedName>
        <fullName evidence="7">ABC transporter</fullName>
    </submittedName>
</protein>
<gene>
    <name evidence="7" type="ORF">GCM10011512_00540</name>
</gene>
<comment type="caution">
    <text evidence="7">The sequence shown here is derived from an EMBL/GenBank/DDBJ whole genome shotgun (WGS) entry which is preliminary data.</text>
</comment>
<evidence type="ECO:0000313" key="8">
    <source>
        <dbReference type="Proteomes" id="UP000597761"/>
    </source>
</evidence>
<dbReference type="InterPro" id="IPR003439">
    <property type="entry name" value="ABC_transporter-like_ATP-bd"/>
</dbReference>
<keyword evidence="2" id="KW-0813">Transport</keyword>
<evidence type="ECO:0000313" key="7">
    <source>
        <dbReference type="EMBL" id="GGC77884.1"/>
    </source>
</evidence>
<dbReference type="SMART" id="SM00382">
    <property type="entry name" value="AAA"/>
    <property type="match status" value="1"/>
</dbReference>
<dbReference type="SUPFAM" id="SSF54631">
    <property type="entry name" value="CBS-domain pair"/>
    <property type="match status" value="1"/>
</dbReference>
<sequence>MPDSQSTSATAGDAERTVTGAEILLQNVTKRYPGQARPAVDGLTMQIPAGQVVMLVGPSGCGKTTTLKMINRLIEPTEGSIVLDGDDVTRMNGDRLRRRMGYVIQAGGLFPHLSVAANIAVVPKMLGWDKDRIAARVDELLELVSLDPEVYRDRYPKELSGGQQQRVGVARALAADPPVLLMDEPFGAVDPITRQRLQDELINIQAEVQKTIVCVTHDFDEAVKLGDWIAVFTEGAHLVQYDTPERILAEPANAFVENFIGSGAGLKQLTLTRVADVPIAEAEQARPGEDAAAVLARMKASGRHHVVVLDERDRPRQWLSRKQVGREGTITGRLDPHLPVVSDRSTLNDALDTMLVSSAGAALVTGRRDALLGVIDVDSVMAAIAAAREATRSGDYSAPVGTNTGVLPVAATERTDRNGDPGDDGRDADVARAGRLDGSHVITPGDRR</sequence>
<evidence type="ECO:0000256" key="2">
    <source>
        <dbReference type="ARBA" id="ARBA00022448"/>
    </source>
</evidence>
<evidence type="ECO:0000256" key="1">
    <source>
        <dbReference type="ARBA" id="ARBA00005417"/>
    </source>
</evidence>
<dbReference type="PROSITE" id="PS00211">
    <property type="entry name" value="ABC_TRANSPORTER_1"/>
    <property type="match status" value="1"/>
</dbReference>
<comment type="similarity">
    <text evidence="1">Belongs to the ABC transporter superfamily.</text>
</comment>
<dbReference type="SUPFAM" id="SSF52540">
    <property type="entry name" value="P-loop containing nucleoside triphosphate hydrolases"/>
    <property type="match status" value="1"/>
</dbReference>
<proteinExistence type="inferred from homology"/>
<feature type="compositionally biased region" description="Basic and acidic residues" evidence="5">
    <location>
        <begin position="413"/>
        <end position="438"/>
    </location>
</feature>
<dbReference type="PANTHER" id="PTHR43117">
    <property type="entry name" value="OSMOPROTECTANT IMPORT ATP-BINDING PROTEIN OSMV"/>
    <property type="match status" value="1"/>
</dbReference>
<dbReference type="InterPro" id="IPR027417">
    <property type="entry name" value="P-loop_NTPase"/>
</dbReference>
<dbReference type="RefSeq" id="WP_229659655.1">
    <property type="nucleotide sequence ID" value="NZ_BMJI01000001.1"/>
</dbReference>
<feature type="region of interest" description="Disordered" evidence="5">
    <location>
        <begin position="391"/>
        <end position="448"/>
    </location>
</feature>
<dbReference type="Proteomes" id="UP000597761">
    <property type="component" value="Unassembled WGS sequence"/>
</dbReference>
<reference evidence="8" key="1">
    <citation type="journal article" date="2019" name="Int. J. Syst. Evol. Microbiol.">
        <title>The Global Catalogue of Microorganisms (GCM) 10K type strain sequencing project: providing services to taxonomists for standard genome sequencing and annotation.</title>
        <authorList>
            <consortium name="The Broad Institute Genomics Platform"/>
            <consortium name="The Broad Institute Genome Sequencing Center for Infectious Disease"/>
            <person name="Wu L."/>
            <person name="Ma J."/>
        </authorList>
    </citation>
    <scope>NUCLEOTIDE SEQUENCE [LARGE SCALE GENOMIC DNA]</scope>
    <source>
        <strain evidence="8">CGMCC 1.15480</strain>
    </source>
</reference>
<dbReference type="InterPro" id="IPR017871">
    <property type="entry name" value="ABC_transporter-like_CS"/>
</dbReference>
<evidence type="ECO:0000256" key="4">
    <source>
        <dbReference type="ARBA" id="ARBA00022840"/>
    </source>
</evidence>
<accession>A0ABQ1NMC3</accession>
<dbReference type="PANTHER" id="PTHR43117:SF4">
    <property type="entry name" value="OSMOPROTECTANT IMPORT ATP-BINDING PROTEIN OSMV"/>
    <property type="match status" value="1"/>
</dbReference>